<dbReference type="PANTHER" id="PTHR10993">
    <property type="entry name" value="OCTANOYLTRANSFERASE"/>
    <property type="match status" value="1"/>
</dbReference>
<gene>
    <name evidence="5 9" type="primary">lipB</name>
    <name evidence="9" type="ORF">AB3X52_05180</name>
</gene>
<dbReference type="EC" id="2.3.1.181" evidence="5 6"/>
<feature type="binding site" evidence="5">
    <location>
        <begin position="73"/>
        <end position="80"/>
    </location>
    <ligand>
        <name>substrate</name>
    </ligand>
</feature>
<dbReference type="PANTHER" id="PTHR10993:SF7">
    <property type="entry name" value="LIPOYLTRANSFERASE 2, MITOCHONDRIAL-RELATED"/>
    <property type="match status" value="1"/>
</dbReference>
<keyword evidence="10" id="KW-1185">Reference proteome</keyword>
<name>A0ABV3SVQ1_9ACTN</name>
<dbReference type="CDD" id="cd16444">
    <property type="entry name" value="LipB"/>
    <property type="match status" value="1"/>
</dbReference>
<comment type="caution">
    <text evidence="9">The sequence shown here is derived from an EMBL/GenBank/DDBJ whole genome shotgun (WGS) entry which is preliminary data.</text>
</comment>
<evidence type="ECO:0000256" key="4">
    <source>
        <dbReference type="ARBA" id="ARBA00024732"/>
    </source>
</evidence>
<evidence type="ECO:0000256" key="7">
    <source>
        <dbReference type="SAM" id="MobiDB-lite"/>
    </source>
</evidence>
<feature type="binding site" evidence="5">
    <location>
        <begin position="145"/>
        <end position="147"/>
    </location>
    <ligand>
        <name>substrate</name>
    </ligand>
</feature>
<evidence type="ECO:0000256" key="6">
    <source>
        <dbReference type="PIRNR" id="PIRNR016262"/>
    </source>
</evidence>
<protein>
    <recommendedName>
        <fullName evidence="5 6">Octanoyltransferase</fullName>
        <ecNumber evidence="5 6">2.3.1.181</ecNumber>
    </recommendedName>
    <alternativeName>
        <fullName evidence="5">Lipoate-protein ligase B</fullName>
    </alternativeName>
    <alternativeName>
        <fullName evidence="5">Lipoyl/octanoyl transferase</fullName>
    </alternativeName>
    <alternativeName>
        <fullName evidence="5">Octanoyl-[acyl-carrier-protein]-protein N-octanoyltransferase</fullName>
    </alternativeName>
</protein>
<dbReference type="PROSITE" id="PS01313">
    <property type="entry name" value="LIPB"/>
    <property type="match status" value="1"/>
</dbReference>
<dbReference type="RefSeq" id="WP_367991974.1">
    <property type="nucleotide sequence ID" value="NZ_JBFPJR010000006.1"/>
</dbReference>
<evidence type="ECO:0000259" key="8">
    <source>
        <dbReference type="PROSITE" id="PS51733"/>
    </source>
</evidence>
<dbReference type="EMBL" id="JBFPJR010000006">
    <property type="protein sequence ID" value="MEX0427006.1"/>
    <property type="molecule type" value="Genomic_DNA"/>
</dbReference>
<feature type="domain" description="BPL/LPL catalytic" evidence="8">
    <location>
        <begin position="33"/>
        <end position="215"/>
    </location>
</feature>
<keyword evidence="3 5" id="KW-0012">Acyltransferase</keyword>
<accession>A0ABV3SVQ1</accession>
<dbReference type="InterPro" id="IPR004143">
    <property type="entry name" value="BPL_LPL_catalytic"/>
</dbReference>
<feature type="region of interest" description="Disordered" evidence="7">
    <location>
        <begin position="46"/>
        <end position="67"/>
    </location>
</feature>
<evidence type="ECO:0000256" key="2">
    <source>
        <dbReference type="ARBA" id="ARBA00022679"/>
    </source>
</evidence>
<comment type="catalytic activity">
    <reaction evidence="5 6">
        <text>octanoyl-[ACP] + L-lysyl-[protein] = N(6)-octanoyl-L-lysyl-[protein] + holo-[ACP] + H(+)</text>
        <dbReference type="Rhea" id="RHEA:17665"/>
        <dbReference type="Rhea" id="RHEA-COMP:9636"/>
        <dbReference type="Rhea" id="RHEA-COMP:9685"/>
        <dbReference type="Rhea" id="RHEA-COMP:9752"/>
        <dbReference type="Rhea" id="RHEA-COMP:9928"/>
        <dbReference type="ChEBI" id="CHEBI:15378"/>
        <dbReference type="ChEBI" id="CHEBI:29969"/>
        <dbReference type="ChEBI" id="CHEBI:64479"/>
        <dbReference type="ChEBI" id="CHEBI:78463"/>
        <dbReference type="ChEBI" id="CHEBI:78809"/>
        <dbReference type="EC" id="2.3.1.181"/>
    </reaction>
</comment>
<dbReference type="NCBIfam" id="TIGR00214">
    <property type="entry name" value="lipB"/>
    <property type="match status" value="1"/>
</dbReference>
<feature type="site" description="Lowers pKa of active site Cys" evidence="5">
    <location>
        <position position="142"/>
    </location>
</feature>
<comment type="function">
    <text evidence="4 5 6">Catalyzes the transfer of endogenously produced octanoic acid from octanoyl-acyl-carrier-protein onto the lipoyl domains of lipoate-dependent enzymes. Lipoyl-ACP can also act as a substrate although octanoyl-ACP is likely to be the physiological substrate.</text>
</comment>
<evidence type="ECO:0000313" key="9">
    <source>
        <dbReference type="EMBL" id="MEX0427006.1"/>
    </source>
</evidence>
<dbReference type="GO" id="GO:0033819">
    <property type="term" value="F:lipoyl(octanoyl) transferase activity"/>
    <property type="evidence" value="ECO:0007669"/>
    <property type="project" value="UniProtKB-EC"/>
</dbReference>
<sequence>MNEAELRFEEIGTIDYLDAWELQKQVHQRVVDREQEDTVLLLEHPPTYTAGKRTDDHERPADSGGAPVIDVDRGGKITFHGPGQLVAYPIVRLPEKVKVVDFVRRLEEAMIATCADFGVAASRVPGRSGTWLGEDERGPERKIGAIGLRVSQHVTMHGIAFNCDVDLGWYDRFIPCGIADAGVTTLSRELGRDVPVAEVQPVLQRHLADMLSWRDYEPTPSFAPKPEPGRTPKIPLLAPASHGG</sequence>
<dbReference type="Proteomes" id="UP001556631">
    <property type="component" value="Unassembled WGS sequence"/>
</dbReference>
<proteinExistence type="inferred from homology"/>
<organism evidence="9 10">
    <name type="scientific">Nocardioides eburneus</name>
    <dbReference type="NCBI Taxonomy" id="3231482"/>
    <lineage>
        <taxon>Bacteria</taxon>
        <taxon>Bacillati</taxon>
        <taxon>Actinomycetota</taxon>
        <taxon>Actinomycetes</taxon>
        <taxon>Propionibacteriales</taxon>
        <taxon>Nocardioidaceae</taxon>
        <taxon>Nocardioides</taxon>
    </lineage>
</organism>
<evidence type="ECO:0000313" key="10">
    <source>
        <dbReference type="Proteomes" id="UP001556631"/>
    </source>
</evidence>
<reference evidence="9 10" key="1">
    <citation type="submission" date="2024-07" db="EMBL/GenBank/DDBJ databases">
        <authorList>
            <person name="Lee S."/>
            <person name="Kang M."/>
        </authorList>
    </citation>
    <scope>NUCLEOTIDE SEQUENCE [LARGE SCALE GENOMIC DNA]</scope>
    <source>
        <strain evidence="9 10">DS6</strain>
    </source>
</reference>
<comment type="subcellular location">
    <subcellularLocation>
        <location evidence="5">Cytoplasm</location>
    </subcellularLocation>
</comment>
<dbReference type="HAMAP" id="MF_00013">
    <property type="entry name" value="LipB"/>
    <property type="match status" value="1"/>
</dbReference>
<comment type="similarity">
    <text evidence="5 6">Belongs to the LipB family.</text>
</comment>
<dbReference type="NCBIfam" id="NF010925">
    <property type="entry name" value="PRK14345.1"/>
    <property type="match status" value="1"/>
</dbReference>
<evidence type="ECO:0000256" key="1">
    <source>
        <dbReference type="ARBA" id="ARBA00004821"/>
    </source>
</evidence>
<dbReference type="PIRSF" id="PIRSF016262">
    <property type="entry name" value="LPLase"/>
    <property type="match status" value="1"/>
</dbReference>
<feature type="compositionally biased region" description="Basic and acidic residues" evidence="7">
    <location>
        <begin position="52"/>
        <end position="61"/>
    </location>
</feature>
<evidence type="ECO:0000256" key="5">
    <source>
        <dbReference type="HAMAP-Rule" id="MF_00013"/>
    </source>
</evidence>
<comment type="pathway">
    <text evidence="1 5 6">Protein modification; protein lipoylation via endogenous pathway; protein N(6)-(lipoyl)lysine from octanoyl-[acyl-carrier-protein]: step 1/2.</text>
</comment>
<dbReference type="InterPro" id="IPR020605">
    <property type="entry name" value="Octanoyltransferase_CS"/>
</dbReference>
<dbReference type="InterPro" id="IPR000544">
    <property type="entry name" value="Octanoyltransferase"/>
</dbReference>
<feature type="region of interest" description="Disordered" evidence="7">
    <location>
        <begin position="218"/>
        <end position="244"/>
    </location>
</feature>
<dbReference type="Gene3D" id="3.30.930.10">
    <property type="entry name" value="Bira Bifunctional Protein, Domain 2"/>
    <property type="match status" value="1"/>
</dbReference>
<dbReference type="InterPro" id="IPR045864">
    <property type="entry name" value="aa-tRNA-synth_II/BPL/LPL"/>
</dbReference>
<evidence type="ECO:0000256" key="3">
    <source>
        <dbReference type="ARBA" id="ARBA00023315"/>
    </source>
</evidence>
<feature type="binding site" evidence="5">
    <location>
        <begin position="158"/>
        <end position="160"/>
    </location>
    <ligand>
        <name>substrate</name>
    </ligand>
</feature>
<keyword evidence="2 5" id="KW-0808">Transferase</keyword>
<dbReference type="SUPFAM" id="SSF55681">
    <property type="entry name" value="Class II aaRS and biotin synthetases"/>
    <property type="match status" value="1"/>
</dbReference>
<keyword evidence="5" id="KW-0963">Cytoplasm</keyword>
<comment type="miscellaneous">
    <text evidence="5">In the reaction, the free carboxyl group of octanoic acid is attached via an amide linkage to the epsilon-amino group of a specific lysine residue of lipoyl domains of lipoate-dependent enzymes.</text>
</comment>
<feature type="active site" description="Acyl-thioester intermediate" evidence="5">
    <location>
        <position position="176"/>
    </location>
</feature>
<dbReference type="PROSITE" id="PS51733">
    <property type="entry name" value="BPL_LPL_CATALYTIC"/>
    <property type="match status" value="1"/>
</dbReference>
<dbReference type="Pfam" id="PF21948">
    <property type="entry name" value="LplA-B_cat"/>
    <property type="match status" value="1"/>
</dbReference>